<evidence type="ECO:0000256" key="2">
    <source>
        <dbReference type="SAM" id="Phobius"/>
    </source>
</evidence>
<feature type="region of interest" description="Disordered" evidence="1">
    <location>
        <begin position="1"/>
        <end position="128"/>
    </location>
</feature>
<feature type="region of interest" description="Disordered" evidence="1">
    <location>
        <begin position="201"/>
        <end position="232"/>
    </location>
</feature>
<dbReference type="OMA" id="TTIPRIW"/>
<feature type="compositionally biased region" description="Polar residues" evidence="1">
    <location>
        <begin position="61"/>
        <end position="75"/>
    </location>
</feature>
<feature type="compositionally biased region" description="Pro residues" evidence="1">
    <location>
        <begin position="218"/>
        <end position="232"/>
    </location>
</feature>
<dbReference type="OrthoDB" id="3539644at2759"/>
<accession>N1Q559</accession>
<gene>
    <name evidence="3" type="ORF">DOTSEDRAFT_68777</name>
</gene>
<name>N1Q559_DOTSN</name>
<keyword evidence="2" id="KW-1133">Transmembrane helix</keyword>
<feature type="compositionally biased region" description="Low complexity" evidence="1">
    <location>
        <begin position="82"/>
        <end position="91"/>
    </location>
</feature>
<evidence type="ECO:0000256" key="1">
    <source>
        <dbReference type="SAM" id="MobiDB-lite"/>
    </source>
</evidence>
<proteinExistence type="predicted"/>
<keyword evidence="2" id="KW-0472">Membrane</keyword>
<reference evidence="3 4" key="2">
    <citation type="journal article" date="2012" name="PLoS Pathog.">
        <title>Diverse lifestyles and strategies of plant pathogenesis encoded in the genomes of eighteen Dothideomycetes fungi.</title>
        <authorList>
            <person name="Ohm R.A."/>
            <person name="Feau N."/>
            <person name="Henrissat B."/>
            <person name="Schoch C.L."/>
            <person name="Horwitz B.A."/>
            <person name="Barry K.W."/>
            <person name="Condon B.J."/>
            <person name="Copeland A.C."/>
            <person name="Dhillon B."/>
            <person name="Glaser F."/>
            <person name="Hesse C.N."/>
            <person name="Kosti I."/>
            <person name="LaButti K."/>
            <person name="Lindquist E.A."/>
            <person name="Lucas S."/>
            <person name="Salamov A.A."/>
            <person name="Bradshaw R.E."/>
            <person name="Ciuffetti L."/>
            <person name="Hamelin R.C."/>
            <person name="Kema G.H.J."/>
            <person name="Lawrence C."/>
            <person name="Scott J.A."/>
            <person name="Spatafora J.W."/>
            <person name="Turgeon B.G."/>
            <person name="de Wit P.J.G.M."/>
            <person name="Zhong S."/>
            <person name="Goodwin S.B."/>
            <person name="Grigoriev I.V."/>
        </authorList>
    </citation>
    <scope>NUCLEOTIDE SEQUENCE [LARGE SCALE GENOMIC DNA]</scope>
    <source>
        <strain evidence="4">NZE10 / CBS 128990</strain>
    </source>
</reference>
<evidence type="ECO:0008006" key="5">
    <source>
        <dbReference type="Google" id="ProtNLM"/>
    </source>
</evidence>
<feature type="compositionally biased region" description="Polar residues" evidence="1">
    <location>
        <begin position="24"/>
        <end position="37"/>
    </location>
</feature>
<feature type="transmembrane region" description="Helical" evidence="2">
    <location>
        <begin position="177"/>
        <end position="196"/>
    </location>
</feature>
<protein>
    <recommendedName>
        <fullName evidence="5">Adhesin domain-containing protein</fullName>
    </recommendedName>
</protein>
<sequence>MASSVRYDDDYETDSELGVDSDVESNFSTIPTDNYSESRGYERDHSAEHSTGAREAGTKAQEASQQATAPVSLRSTYPVWNEVEAPVSSSEAPPPDYEAATTSRLLEQSPHSSYPSASFLPQSLATGQSQPLDLAHQSMSDPALIREYPSDEETGLLTGSKGNKRQRSWLLCRGRQSICNIFVLVLVVIIVLLTLGTSNNASENDSSGDPGNGGNSPISPPGPHLPPEAPFPTSPECQYEYCSETTPFSFLSVSNFSFMELMESPDWISGGIRGTVNVQPGRQDQGEDIRVSLTHATTIPRIWLASNLVKTKDSLLLQLPNLKKPQAGYSARPCMWVYVKIEVRAGVRLENWELVTGNLDINIEDGLFRRHEGAEDLSVLDIGASSTLSAIRGNMEAAYWSSRETRIDVISGSIKGEFALRDLLSLKSQSGSINVDVDPREADLDRPRPAEYVTQSQSGSIKTRFPSSGAIAKREYITRVEGQSSSLSGSYILGALSSFHTASGSIDLDLLPRFDREQPLTLRTDTRSGHTKIKVLTPQDYHGEPWSAAHTSHKTTSTSGSIDVVYPQEWSGYIEGQSISGSIDVTGKDVEIVSDEHRGPVFRHLLARKGVDGQGLIGLKSTSGSLNVRVGE</sequence>
<dbReference type="eggNOG" id="ENOG502S7KB">
    <property type="taxonomic scope" value="Eukaryota"/>
</dbReference>
<dbReference type="EMBL" id="KB446535">
    <property type="protein sequence ID" value="EME50029.1"/>
    <property type="molecule type" value="Genomic_DNA"/>
</dbReference>
<reference evidence="4" key="1">
    <citation type="journal article" date="2012" name="PLoS Genet.">
        <title>The genomes of the fungal plant pathogens Cladosporium fulvum and Dothistroma septosporum reveal adaptation to different hosts and lifestyles but also signatures of common ancestry.</title>
        <authorList>
            <person name="de Wit P.J.G.M."/>
            <person name="van der Burgt A."/>
            <person name="Oekmen B."/>
            <person name="Stergiopoulos I."/>
            <person name="Abd-Elsalam K.A."/>
            <person name="Aerts A.L."/>
            <person name="Bahkali A.H."/>
            <person name="Beenen H.G."/>
            <person name="Chettri P."/>
            <person name="Cox M.P."/>
            <person name="Datema E."/>
            <person name="de Vries R.P."/>
            <person name="Dhillon B."/>
            <person name="Ganley A.R."/>
            <person name="Griffiths S.A."/>
            <person name="Guo Y."/>
            <person name="Hamelin R.C."/>
            <person name="Henrissat B."/>
            <person name="Kabir M.S."/>
            <person name="Jashni M.K."/>
            <person name="Kema G."/>
            <person name="Klaubauf S."/>
            <person name="Lapidus A."/>
            <person name="Levasseur A."/>
            <person name="Lindquist E."/>
            <person name="Mehrabi R."/>
            <person name="Ohm R.A."/>
            <person name="Owen T.J."/>
            <person name="Salamov A."/>
            <person name="Schwelm A."/>
            <person name="Schijlen E."/>
            <person name="Sun H."/>
            <person name="van den Burg H.A."/>
            <person name="van Ham R.C.H.J."/>
            <person name="Zhang S."/>
            <person name="Goodwin S.B."/>
            <person name="Grigoriev I.V."/>
            <person name="Collemare J."/>
            <person name="Bradshaw R.E."/>
        </authorList>
    </citation>
    <scope>NUCLEOTIDE SEQUENCE [LARGE SCALE GENOMIC DNA]</scope>
    <source>
        <strain evidence="4">NZE10 / CBS 128990</strain>
    </source>
</reference>
<organism evidence="3 4">
    <name type="scientific">Dothistroma septosporum (strain NZE10 / CBS 128990)</name>
    <name type="common">Red band needle blight fungus</name>
    <name type="synonym">Mycosphaerella pini</name>
    <dbReference type="NCBI Taxonomy" id="675120"/>
    <lineage>
        <taxon>Eukaryota</taxon>
        <taxon>Fungi</taxon>
        <taxon>Dikarya</taxon>
        <taxon>Ascomycota</taxon>
        <taxon>Pezizomycotina</taxon>
        <taxon>Dothideomycetes</taxon>
        <taxon>Dothideomycetidae</taxon>
        <taxon>Mycosphaerellales</taxon>
        <taxon>Mycosphaerellaceae</taxon>
        <taxon>Dothistroma</taxon>
    </lineage>
</organism>
<dbReference type="HOGENOM" id="CLU_473245_0_0_1"/>
<feature type="compositionally biased region" description="Basic and acidic residues" evidence="1">
    <location>
        <begin position="39"/>
        <end position="52"/>
    </location>
</feature>
<dbReference type="STRING" id="675120.N1Q559"/>
<keyword evidence="2" id="KW-0812">Transmembrane</keyword>
<dbReference type="Proteomes" id="UP000016933">
    <property type="component" value="Unassembled WGS sequence"/>
</dbReference>
<evidence type="ECO:0000313" key="3">
    <source>
        <dbReference type="EMBL" id="EME50029.1"/>
    </source>
</evidence>
<evidence type="ECO:0000313" key="4">
    <source>
        <dbReference type="Proteomes" id="UP000016933"/>
    </source>
</evidence>
<keyword evidence="4" id="KW-1185">Reference proteome</keyword>
<feature type="compositionally biased region" description="Polar residues" evidence="1">
    <location>
        <begin position="100"/>
        <end position="128"/>
    </location>
</feature>
<dbReference type="AlphaFoldDB" id="N1Q559"/>
<feature type="compositionally biased region" description="Acidic residues" evidence="1">
    <location>
        <begin position="9"/>
        <end position="23"/>
    </location>
</feature>